<keyword evidence="3" id="KW-1185">Reference proteome</keyword>
<name>F2U4Y7_SALR5</name>
<dbReference type="Proteomes" id="UP000007799">
    <property type="component" value="Unassembled WGS sequence"/>
</dbReference>
<evidence type="ECO:0000313" key="3">
    <source>
        <dbReference type="Proteomes" id="UP000007799"/>
    </source>
</evidence>
<dbReference type="SUPFAM" id="SSF48371">
    <property type="entry name" value="ARM repeat"/>
    <property type="match status" value="1"/>
</dbReference>
<gene>
    <name evidence="2" type="ORF">PTSG_03364</name>
</gene>
<dbReference type="InterPro" id="IPR016024">
    <property type="entry name" value="ARM-type_fold"/>
</dbReference>
<dbReference type="Gene3D" id="1.25.10.10">
    <property type="entry name" value="Leucine-rich Repeat Variant"/>
    <property type="match status" value="2"/>
</dbReference>
<sequence length="406" mass="44633">MSDRKDAFKPLRSRKAAQQRHKERQRDASHQRRMKKTALMHAKRMIDAEDASPSPTPMDQDAVAAVDSEKLVEEKYRTLRGGAEEERPSALQVLRDVFRAEPDAAAAFLRHDDATTVLVNVLKDPACALAACECITNLAASPAAHNAGLPLVVPTLQEVLAASTSPELTRQACWAIGNIAADGPEARDAVVATPGCVDSLMQLLKVRACVCIFPFADEKLFDLLEHLLQLPSKVILLETAWFIGNLAGANPDFAAGIFQHDLLIHLRNLLEETTELQREVSFAVLNMATSNPTCIDPLIKNTFHTGMYALLKTPDFDCTLNCLGFVDVLMTEYGPVGRDFVPDHVVDVIESLQYSDAANIKALATSIVERHFNYDEEEDDANLDDQRPAVDASAYPESRLNASFNP</sequence>
<accession>F2U4Y7</accession>
<evidence type="ECO:0000256" key="1">
    <source>
        <dbReference type="SAM" id="MobiDB-lite"/>
    </source>
</evidence>
<dbReference type="Pfam" id="PF00514">
    <property type="entry name" value="Arm"/>
    <property type="match status" value="1"/>
</dbReference>
<dbReference type="STRING" id="946362.F2U4Y7"/>
<evidence type="ECO:0008006" key="4">
    <source>
        <dbReference type="Google" id="ProtNLM"/>
    </source>
</evidence>
<dbReference type="KEGG" id="sre:PTSG_03364"/>
<organism evidence="3">
    <name type="scientific">Salpingoeca rosetta (strain ATCC 50818 / BSB-021)</name>
    <dbReference type="NCBI Taxonomy" id="946362"/>
    <lineage>
        <taxon>Eukaryota</taxon>
        <taxon>Choanoflagellata</taxon>
        <taxon>Craspedida</taxon>
        <taxon>Salpingoecidae</taxon>
        <taxon>Salpingoeca</taxon>
    </lineage>
</organism>
<dbReference type="PANTHER" id="PTHR16356:SF1">
    <property type="entry name" value="TRANSMEMBRANE AND COILED-COIL DOMAIN-CONTAINING PROTEIN 6"/>
    <property type="match status" value="1"/>
</dbReference>
<proteinExistence type="predicted"/>
<dbReference type="PANTHER" id="PTHR16356">
    <property type="entry name" value="TRANSMEMBRANE AND COILED-COIL DOMAIN-CONTAINING PROTEIN 6 TMCO6"/>
    <property type="match status" value="1"/>
</dbReference>
<feature type="region of interest" description="Disordered" evidence="1">
    <location>
        <begin position="1"/>
        <end position="38"/>
    </location>
</feature>
<evidence type="ECO:0000313" key="2">
    <source>
        <dbReference type="EMBL" id="EGD82703.1"/>
    </source>
</evidence>
<dbReference type="InterPro" id="IPR011989">
    <property type="entry name" value="ARM-like"/>
</dbReference>
<dbReference type="GeneID" id="16076526"/>
<dbReference type="OrthoDB" id="21522at2759"/>
<dbReference type="EMBL" id="GL832961">
    <property type="protein sequence ID" value="EGD82703.1"/>
    <property type="molecule type" value="Genomic_DNA"/>
</dbReference>
<feature type="compositionally biased region" description="Basic residues" evidence="1">
    <location>
        <begin position="11"/>
        <end position="23"/>
    </location>
</feature>
<dbReference type="AlphaFoldDB" id="F2U4Y7"/>
<dbReference type="SMART" id="SM00185">
    <property type="entry name" value="ARM"/>
    <property type="match status" value="4"/>
</dbReference>
<dbReference type="InterPro" id="IPR000225">
    <property type="entry name" value="Armadillo"/>
</dbReference>
<protein>
    <recommendedName>
        <fullName evidence="4">IBB domain-containing protein</fullName>
    </recommendedName>
</protein>
<reference evidence="2" key="1">
    <citation type="submission" date="2009-08" db="EMBL/GenBank/DDBJ databases">
        <title>Annotation of Salpingoeca rosetta.</title>
        <authorList>
            <consortium name="The Broad Institute Genome Sequencing Platform"/>
            <person name="Russ C."/>
            <person name="Cuomo C."/>
            <person name="Burger G."/>
            <person name="Gray M.W."/>
            <person name="Holland P.W.H."/>
            <person name="King N."/>
            <person name="Lang F.B.F."/>
            <person name="Roger A.J."/>
            <person name="Ruiz-Trillo I."/>
            <person name="Young S.K."/>
            <person name="Zeng Q."/>
            <person name="Gargeya S."/>
            <person name="Alvarado L."/>
            <person name="Berlin A."/>
            <person name="Chapman S.B."/>
            <person name="Chen Z."/>
            <person name="Freedman E."/>
            <person name="Gellesch M."/>
            <person name="Goldberg J."/>
            <person name="Griggs A."/>
            <person name="Gujja S."/>
            <person name="Heilman E."/>
            <person name="Heiman D."/>
            <person name="Howarth C."/>
            <person name="Mehta T."/>
            <person name="Neiman D."/>
            <person name="Pearson M."/>
            <person name="Roberts A."/>
            <person name="Saif S."/>
            <person name="Shea T."/>
            <person name="Shenoy N."/>
            <person name="Sisk P."/>
            <person name="Stolte C."/>
            <person name="Sykes S."/>
            <person name="White J."/>
            <person name="Yandava C."/>
            <person name="Haas B."/>
            <person name="Nusbaum C."/>
            <person name="Birren B."/>
        </authorList>
    </citation>
    <scope>NUCLEOTIDE SEQUENCE [LARGE SCALE GENOMIC DNA]</scope>
    <source>
        <strain evidence="2">ATCC 50818</strain>
    </source>
</reference>
<dbReference type="InParanoid" id="F2U4Y7"/>
<dbReference type="RefSeq" id="XP_004995939.1">
    <property type="nucleotide sequence ID" value="XM_004995882.1"/>
</dbReference>
<feature type="region of interest" description="Disordered" evidence="1">
    <location>
        <begin position="377"/>
        <end position="406"/>
    </location>
</feature>